<name>A0A4U2YAE7_9BACL</name>
<protein>
    <submittedName>
        <fullName evidence="1">DUF4309 domain-containing protein</fullName>
    </submittedName>
</protein>
<evidence type="ECO:0000313" key="2">
    <source>
        <dbReference type="Proteomes" id="UP000307841"/>
    </source>
</evidence>
<comment type="caution">
    <text evidence="1">The sequence shown here is derived from an EMBL/GenBank/DDBJ whole genome shotgun (WGS) entry which is preliminary data.</text>
</comment>
<proteinExistence type="predicted"/>
<dbReference type="AlphaFoldDB" id="A0A4U2YAE7"/>
<reference evidence="1 2" key="1">
    <citation type="submission" date="2019-04" db="EMBL/GenBank/DDBJ databases">
        <title>Whole genome sequencing of Brevibacillus sp. TGS2-1.</title>
        <authorList>
            <person name="Choi A."/>
        </authorList>
    </citation>
    <scope>NUCLEOTIDE SEQUENCE [LARGE SCALE GENOMIC DNA]</scope>
    <source>
        <strain evidence="1 2">TGS2-1</strain>
    </source>
</reference>
<keyword evidence="2" id="KW-1185">Reference proteome</keyword>
<sequence length="184" mass="20315">MMVQLKRWLISAIVLPVFLIVIGCQSSTTVSPPNGVKETQSPEKKTAEEFMELAAQGKLKGIEAGIGATKKEIIKMYGNPKSIGNSERGLNLFYEGFSFEFQEYLDSLDQLKDEDKVLGIIADAKILGINATPAQLKVNYGSPSTEAYDDAHGTGWQMDYLAGERYLSFFAETNESAINTVYLR</sequence>
<dbReference type="EMBL" id="SZNK01000001">
    <property type="protein sequence ID" value="TKI57696.1"/>
    <property type="molecule type" value="Genomic_DNA"/>
</dbReference>
<dbReference type="Proteomes" id="UP000307841">
    <property type="component" value="Unassembled WGS sequence"/>
</dbReference>
<organism evidence="1 2">
    <name type="scientific">Brevibacillus antibioticus</name>
    <dbReference type="NCBI Taxonomy" id="2570228"/>
    <lineage>
        <taxon>Bacteria</taxon>
        <taxon>Bacillati</taxon>
        <taxon>Bacillota</taxon>
        <taxon>Bacilli</taxon>
        <taxon>Bacillales</taxon>
        <taxon>Paenibacillaceae</taxon>
        <taxon>Brevibacillus</taxon>
    </lineage>
</organism>
<evidence type="ECO:0000313" key="1">
    <source>
        <dbReference type="EMBL" id="TKI57696.1"/>
    </source>
</evidence>
<dbReference type="PROSITE" id="PS51257">
    <property type="entry name" value="PROKAR_LIPOPROTEIN"/>
    <property type="match status" value="1"/>
</dbReference>
<gene>
    <name evidence="1" type="ORF">E8L90_20900</name>
</gene>
<accession>A0A4U2YAE7</accession>